<keyword evidence="2" id="KW-1133">Transmembrane helix</keyword>
<reference evidence="3 4" key="1">
    <citation type="submission" date="2016-10" db="EMBL/GenBank/DDBJ databases">
        <authorList>
            <person name="de Groot N.N."/>
        </authorList>
    </citation>
    <scope>NUCLEOTIDE SEQUENCE [LARGE SCALE GENOMIC DNA]</scope>
    <source>
        <strain evidence="3 4">CGMCC 1.6133</strain>
    </source>
</reference>
<feature type="transmembrane region" description="Helical" evidence="2">
    <location>
        <begin position="84"/>
        <end position="103"/>
    </location>
</feature>
<evidence type="ECO:0000256" key="1">
    <source>
        <dbReference type="SAM" id="MobiDB-lite"/>
    </source>
</evidence>
<organism evidence="3 4">
    <name type="scientific">Billgrantia gudaonensis</name>
    <dbReference type="NCBI Taxonomy" id="376427"/>
    <lineage>
        <taxon>Bacteria</taxon>
        <taxon>Pseudomonadati</taxon>
        <taxon>Pseudomonadota</taxon>
        <taxon>Gammaproteobacteria</taxon>
        <taxon>Oceanospirillales</taxon>
        <taxon>Halomonadaceae</taxon>
        <taxon>Billgrantia</taxon>
    </lineage>
</organism>
<dbReference type="STRING" id="376427.SAMN04487954_106199"/>
<feature type="region of interest" description="Disordered" evidence="1">
    <location>
        <begin position="37"/>
        <end position="73"/>
    </location>
</feature>
<keyword evidence="2" id="KW-0812">Transmembrane</keyword>
<gene>
    <name evidence="3" type="ORF">SAMN04487954_106199</name>
</gene>
<evidence type="ECO:0000256" key="2">
    <source>
        <dbReference type="SAM" id="Phobius"/>
    </source>
</evidence>
<proteinExistence type="predicted"/>
<dbReference type="OrthoDB" id="6173126at2"/>
<dbReference type="RefSeq" id="WP_089685521.1">
    <property type="nucleotide sequence ID" value="NZ_FNES01000006.1"/>
</dbReference>
<dbReference type="Proteomes" id="UP000198525">
    <property type="component" value="Unassembled WGS sequence"/>
</dbReference>
<feature type="transmembrane region" description="Helical" evidence="2">
    <location>
        <begin position="123"/>
        <end position="143"/>
    </location>
</feature>
<keyword evidence="4" id="KW-1185">Reference proteome</keyword>
<dbReference type="EMBL" id="FNES01000006">
    <property type="protein sequence ID" value="SDJ64971.1"/>
    <property type="molecule type" value="Genomic_DNA"/>
</dbReference>
<evidence type="ECO:0000313" key="3">
    <source>
        <dbReference type="EMBL" id="SDJ64971.1"/>
    </source>
</evidence>
<feature type="compositionally biased region" description="Low complexity" evidence="1">
    <location>
        <begin position="55"/>
        <end position="73"/>
    </location>
</feature>
<evidence type="ECO:0000313" key="4">
    <source>
        <dbReference type="Proteomes" id="UP000198525"/>
    </source>
</evidence>
<keyword evidence="2" id="KW-0472">Membrane</keyword>
<feature type="transmembrane region" description="Helical" evidence="2">
    <location>
        <begin position="6"/>
        <end position="30"/>
    </location>
</feature>
<accession>A0A1G8VFV2</accession>
<feature type="compositionally biased region" description="Basic residues" evidence="1">
    <location>
        <begin position="37"/>
        <end position="54"/>
    </location>
</feature>
<sequence>MTYFLIMGGLVASASFTVGWVLWRGALWCLARLPGRSRRGGARSGRRKASRRARPAVQKARATKPAARRAAPASRSPGRFIGWLAARQAAMPLALVASLVYLVTRLAEYGLRFRPPHEPPSGYQSILTWLAWLASGLLVAALLQRLAAWRCRGS</sequence>
<name>A0A1G8VFV2_9GAMM</name>
<dbReference type="AlphaFoldDB" id="A0A1G8VFV2"/>
<protein>
    <submittedName>
        <fullName evidence="3">Uncharacterized protein</fullName>
    </submittedName>
</protein>